<comment type="caution">
    <text evidence="2">The sequence shown here is derived from an EMBL/GenBank/DDBJ whole genome shotgun (WGS) entry which is preliminary data.</text>
</comment>
<accession>A0A9W8AK98</accession>
<keyword evidence="3" id="KW-1185">Reference proteome</keyword>
<proteinExistence type="predicted"/>
<evidence type="ECO:0000313" key="3">
    <source>
        <dbReference type="Proteomes" id="UP001150925"/>
    </source>
</evidence>
<reference evidence="2" key="1">
    <citation type="submission" date="2022-07" db="EMBL/GenBank/DDBJ databases">
        <title>Phylogenomic reconstructions and comparative analyses of Kickxellomycotina fungi.</title>
        <authorList>
            <person name="Reynolds N.K."/>
            <person name="Stajich J.E."/>
            <person name="Barry K."/>
            <person name="Grigoriev I.V."/>
            <person name="Crous P."/>
            <person name="Smith M.E."/>
        </authorList>
    </citation>
    <scope>NUCLEOTIDE SEQUENCE</scope>
    <source>
        <strain evidence="2">RSA 1196</strain>
    </source>
</reference>
<feature type="compositionally biased region" description="Polar residues" evidence="1">
    <location>
        <begin position="267"/>
        <end position="279"/>
    </location>
</feature>
<gene>
    <name evidence="2" type="ORF">IWQ62_006465</name>
</gene>
<dbReference type="AlphaFoldDB" id="A0A9W8AK98"/>
<organism evidence="2 3">
    <name type="scientific">Dispira parvispora</name>
    <dbReference type="NCBI Taxonomy" id="1520584"/>
    <lineage>
        <taxon>Eukaryota</taxon>
        <taxon>Fungi</taxon>
        <taxon>Fungi incertae sedis</taxon>
        <taxon>Zoopagomycota</taxon>
        <taxon>Kickxellomycotina</taxon>
        <taxon>Dimargaritomycetes</taxon>
        <taxon>Dimargaritales</taxon>
        <taxon>Dimargaritaceae</taxon>
        <taxon>Dispira</taxon>
    </lineage>
</organism>
<feature type="region of interest" description="Disordered" evidence="1">
    <location>
        <begin position="267"/>
        <end position="288"/>
    </location>
</feature>
<dbReference type="Proteomes" id="UP001150925">
    <property type="component" value="Unassembled WGS sequence"/>
</dbReference>
<feature type="non-terminal residue" evidence="2">
    <location>
        <position position="1"/>
    </location>
</feature>
<feature type="region of interest" description="Disordered" evidence="1">
    <location>
        <begin position="182"/>
        <end position="204"/>
    </location>
</feature>
<feature type="region of interest" description="Disordered" evidence="1">
    <location>
        <begin position="132"/>
        <end position="166"/>
    </location>
</feature>
<evidence type="ECO:0000256" key="1">
    <source>
        <dbReference type="SAM" id="MobiDB-lite"/>
    </source>
</evidence>
<protein>
    <submittedName>
        <fullName evidence="2">Uncharacterized protein</fullName>
    </submittedName>
</protein>
<dbReference type="EMBL" id="JANBPY010003566">
    <property type="protein sequence ID" value="KAJ1951093.1"/>
    <property type="molecule type" value="Genomic_DNA"/>
</dbReference>
<feature type="non-terminal residue" evidence="2">
    <location>
        <position position="324"/>
    </location>
</feature>
<name>A0A9W8AK98_9FUNG</name>
<evidence type="ECO:0000313" key="2">
    <source>
        <dbReference type="EMBL" id="KAJ1951093.1"/>
    </source>
</evidence>
<sequence length="324" mass="35372">SSAEISPSESTSPYLSTAQFAARVERLTRPEELFMALLPDGTLAFWTIRLPDGEPGHMATPCLTYCSTSVGHDSQGLLVTPTATMNNLVANPWFIPGQPTNIGGLYCILRYQNGMVGAWSWFPRTVTAWDPIEQPTGTTTTTSEELPRSASMDIRRPSDSLVPFPRGSQITRAQTFSEGLVKPSSFTHRQEPSGNGFANGRDSRWPDVQMGGFGELSEGLPGWTCHFMLHGHRDTWSVVSASSSDETSLGPMDTNWLLTVASSSTRPTSSVLDTNSTASLPDLTNGPIDSQLTPNVQYEWVISRERFTTQGSYLERFQAGVLQG</sequence>